<keyword evidence="3" id="KW-0813">Transport</keyword>
<keyword evidence="5 9" id="KW-0812">Transmembrane</keyword>
<sequence>MNFYKDKVNKKYLEISMYVIFTCIVIFLLSRVTDQLPTLAKTAGQVVSWVGAILKPVIIGFVIAYLLFPMLEKIESLLQKIKPLKKKKSVRGLAVALQGVVILIGLFLLVSLLVSIITKQARAANSEDIIEGIKTYANSINSLYWELMDRLDKLNINSAEIKSSVDTFMNNIGTYLLNLSSQVGNIAGNLKDGVATAFFALIFSIYFLLDMPKLKTYWGRVLTIILPKRVKSTMDTMISDADRVFSGYIRGQAFDAFMIGVVVSIVFSIIGIQYAIVIGLLIGLGNLIPYMGPIVGYTSIAIVGIATGDYKSMIIAAIALLIIQAIDGNLIYPKLLSSSVNIHPMIVIISLTVGASIGGLVGMIVAVPSGALAKVWFERLISLKEKRNEAKEMKEANEAGENNENKENKENKDNKVNKENKGE</sequence>
<dbReference type="RefSeq" id="WP_208428038.1">
    <property type="nucleotide sequence ID" value="NZ_JAEPRJ010000001.1"/>
</dbReference>
<evidence type="ECO:0000313" key="10">
    <source>
        <dbReference type="EMBL" id="MBK5896471.1"/>
    </source>
</evidence>
<feature type="transmembrane region" description="Helical" evidence="9">
    <location>
        <begin position="256"/>
        <end position="282"/>
    </location>
</feature>
<dbReference type="Proteomes" id="UP000604730">
    <property type="component" value="Unassembled WGS sequence"/>
</dbReference>
<name>A0ABS1IX52_9FIRM</name>
<dbReference type="PANTHER" id="PTHR21716">
    <property type="entry name" value="TRANSMEMBRANE PROTEIN"/>
    <property type="match status" value="1"/>
</dbReference>
<dbReference type="PANTHER" id="PTHR21716:SF53">
    <property type="entry name" value="PERMEASE PERM-RELATED"/>
    <property type="match status" value="1"/>
</dbReference>
<dbReference type="Pfam" id="PF01594">
    <property type="entry name" value="AI-2E_transport"/>
    <property type="match status" value="1"/>
</dbReference>
<reference evidence="10 11" key="1">
    <citation type="submission" date="2021-01" db="EMBL/GenBank/DDBJ databases">
        <title>Isolation and description of Catonella massiliensis sp. nov., a novel Catonella species, isolated from a stable periodontitis subject.</title>
        <authorList>
            <person name="Antezack A."/>
            <person name="Boxberger M."/>
            <person name="La Scola B."/>
            <person name="Monnet-Corti V."/>
        </authorList>
    </citation>
    <scope>NUCLEOTIDE SEQUENCE [LARGE SCALE GENOMIC DNA]</scope>
    <source>
        <strain evidence="10 11">Marseille-Q4567</strain>
    </source>
</reference>
<evidence type="ECO:0000256" key="8">
    <source>
        <dbReference type="SAM" id="MobiDB-lite"/>
    </source>
</evidence>
<evidence type="ECO:0000256" key="4">
    <source>
        <dbReference type="ARBA" id="ARBA00022475"/>
    </source>
</evidence>
<evidence type="ECO:0000256" key="9">
    <source>
        <dbReference type="SAM" id="Phobius"/>
    </source>
</evidence>
<evidence type="ECO:0000256" key="5">
    <source>
        <dbReference type="ARBA" id="ARBA00022692"/>
    </source>
</evidence>
<accession>A0ABS1IX52</accession>
<evidence type="ECO:0000256" key="7">
    <source>
        <dbReference type="ARBA" id="ARBA00023136"/>
    </source>
</evidence>
<proteinExistence type="inferred from homology"/>
<feature type="transmembrane region" description="Helical" evidence="9">
    <location>
        <begin position="313"/>
        <end position="332"/>
    </location>
</feature>
<evidence type="ECO:0000256" key="2">
    <source>
        <dbReference type="ARBA" id="ARBA00009773"/>
    </source>
</evidence>
<organism evidence="10 11">
    <name type="scientific">Catonella massiliensis</name>
    <dbReference type="NCBI Taxonomy" id="2799636"/>
    <lineage>
        <taxon>Bacteria</taxon>
        <taxon>Bacillati</taxon>
        <taxon>Bacillota</taxon>
        <taxon>Clostridia</taxon>
        <taxon>Lachnospirales</taxon>
        <taxon>Lachnospiraceae</taxon>
        <taxon>Catonella</taxon>
    </lineage>
</organism>
<keyword evidence="11" id="KW-1185">Reference proteome</keyword>
<feature type="transmembrane region" description="Helical" evidence="9">
    <location>
        <begin position="12"/>
        <end position="29"/>
    </location>
</feature>
<keyword evidence="6 9" id="KW-1133">Transmembrane helix</keyword>
<evidence type="ECO:0000313" key="11">
    <source>
        <dbReference type="Proteomes" id="UP000604730"/>
    </source>
</evidence>
<keyword evidence="7 9" id="KW-0472">Membrane</keyword>
<feature type="transmembrane region" description="Helical" evidence="9">
    <location>
        <begin position="49"/>
        <end position="71"/>
    </location>
</feature>
<feature type="transmembrane region" description="Helical" evidence="9">
    <location>
        <begin position="288"/>
        <end position="306"/>
    </location>
</feature>
<evidence type="ECO:0000256" key="3">
    <source>
        <dbReference type="ARBA" id="ARBA00022448"/>
    </source>
</evidence>
<protein>
    <submittedName>
        <fullName evidence="10">AI-2E family transporter</fullName>
    </submittedName>
</protein>
<dbReference type="InterPro" id="IPR002549">
    <property type="entry name" value="AI-2E-like"/>
</dbReference>
<evidence type="ECO:0000256" key="6">
    <source>
        <dbReference type="ARBA" id="ARBA00022989"/>
    </source>
</evidence>
<comment type="similarity">
    <text evidence="2">Belongs to the autoinducer-2 exporter (AI-2E) (TC 2.A.86) family.</text>
</comment>
<keyword evidence="4" id="KW-1003">Cell membrane</keyword>
<comment type="subcellular location">
    <subcellularLocation>
        <location evidence="1">Cell membrane</location>
        <topology evidence="1">Multi-pass membrane protein</topology>
    </subcellularLocation>
</comment>
<gene>
    <name evidence="10" type="ORF">JJN12_01545</name>
</gene>
<feature type="transmembrane region" description="Helical" evidence="9">
    <location>
        <begin position="344"/>
        <end position="377"/>
    </location>
</feature>
<feature type="transmembrane region" description="Helical" evidence="9">
    <location>
        <begin position="193"/>
        <end position="209"/>
    </location>
</feature>
<feature type="region of interest" description="Disordered" evidence="8">
    <location>
        <begin position="391"/>
        <end position="423"/>
    </location>
</feature>
<evidence type="ECO:0000256" key="1">
    <source>
        <dbReference type="ARBA" id="ARBA00004651"/>
    </source>
</evidence>
<dbReference type="EMBL" id="JAEPRJ010000001">
    <property type="protein sequence ID" value="MBK5896471.1"/>
    <property type="molecule type" value="Genomic_DNA"/>
</dbReference>
<feature type="transmembrane region" description="Helical" evidence="9">
    <location>
        <begin position="92"/>
        <end position="117"/>
    </location>
</feature>
<comment type="caution">
    <text evidence="10">The sequence shown here is derived from an EMBL/GenBank/DDBJ whole genome shotgun (WGS) entry which is preliminary data.</text>
</comment>